<gene>
    <name evidence="5" type="ORF">ACFOYW_13210</name>
</gene>
<feature type="domain" description="HTH gntR-type" evidence="4">
    <location>
        <begin position="11"/>
        <end position="79"/>
    </location>
</feature>
<organism evidence="5 6">
    <name type="scientific">Gryllotalpicola reticulitermitis</name>
    <dbReference type="NCBI Taxonomy" id="1184153"/>
    <lineage>
        <taxon>Bacteria</taxon>
        <taxon>Bacillati</taxon>
        <taxon>Actinomycetota</taxon>
        <taxon>Actinomycetes</taxon>
        <taxon>Micrococcales</taxon>
        <taxon>Microbacteriaceae</taxon>
        <taxon>Gryllotalpicola</taxon>
    </lineage>
</organism>
<dbReference type="EMBL" id="JBHSCN010000006">
    <property type="protein sequence ID" value="MFC4244332.1"/>
    <property type="molecule type" value="Genomic_DNA"/>
</dbReference>
<name>A0ABV8QA64_9MICO</name>
<evidence type="ECO:0000259" key="4">
    <source>
        <dbReference type="PROSITE" id="PS50949"/>
    </source>
</evidence>
<keyword evidence="3" id="KW-0804">Transcription</keyword>
<keyword evidence="2" id="KW-0238">DNA-binding</keyword>
<evidence type="ECO:0000256" key="1">
    <source>
        <dbReference type="ARBA" id="ARBA00023015"/>
    </source>
</evidence>
<reference evidence="6" key="1">
    <citation type="journal article" date="2019" name="Int. J. Syst. Evol. Microbiol.">
        <title>The Global Catalogue of Microorganisms (GCM) 10K type strain sequencing project: providing services to taxonomists for standard genome sequencing and annotation.</title>
        <authorList>
            <consortium name="The Broad Institute Genomics Platform"/>
            <consortium name="The Broad Institute Genome Sequencing Center for Infectious Disease"/>
            <person name="Wu L."/>
            <person name="Ma J."/>
        </authorList>
    </citation>
    <scope>NUCLEOTIDE SEQUENCE [LARGE SCALE GENOMIC DNA]</scope>
    <source>
        <strain evidence="6">CGMCC 1.10363</strain>
    </source>
</reference>
<accession>A0ABV8QA64</accession>
<dbReference type="PROSITE" id="PS50949">
    <property type="entry name" value="HTH_GNTR"/>
    <property type="match status" value="1"/>
</dbReference>
<sequence length="117" mass="12292">MLIRLNDASPATFTEQIVAQVRLGVANGEISRGERLPAARELAASLGVNMHTVLRAYDALRAAGVIDLRRGRGAMVVGGDRPEIGRLFQSVSALVVDARNLGISAVELSSLVKGLAS</sequence>
<dbReference type="SUPFAM" id="SSF46785">
    <property type="entry name" value="Winged helix' DNA-binding domain"/>
    <property type="match status" value="1"/>
</dbReference>
<dbReference type="InterPro" id="IPR000524">
    <property type="entry name" value="Tscrpt_reg_HTH_GntR"/>
</dbReference>
<dbReference type="PANTHER" id="PTHR38445:SF7">
    <property type="entry name" value="GNTR-FAMILY TRANSCRIPTIONAL REGULATOR"/>
    <property type="match status" value="1"/>
</dbReference>
<evidence type="ECO:0000256" key="3">
    <source>
        <dbReference type="ARBA" id="ARBA00023163"/>
    </source>
</evidence>
<dbReference type="SMART" id="SM00345">
    <property type="entry name" value="HTH_GNTR"/>
    <property type="match status" value="1"/>
</dbReference>
<dbReference type="Proteomes" id="UP001595900">
    <property type="component" value="Unassembled WGS sequence"/>
</dbReference>
<keyword evidence="1" id="KW-0805">Transcription regulation</keyword>
<comment type="caution">
    <text evidence="5">The sequence shown here is derived from an EMBL/GenBank/DDBJ whole genome shotgun (WGS) entry which is preliminary data.</text>
</comment>
<evidence type="ECO:0000256" key="2">
    <source>
        <dbReference type="ARBA" id="ARBA00023125"/>
    </source>
</evidence>
<dbReference type="PANTHER" id="PTHR38445">
    <property type="entry name" value="HTH-TYPE TRANSCRIPTIONAL REPRESSOR YTRA"/>
    <property type="match status" value="1"/>
</dbReference>
<dbReference type="Pfam" id="PF00392">
    <property type="entry name" value="GntR"/>
    <property type="match status" value="1"/>
</dbReference>
<evidence type="ECO:0000313" key="6">
    <source>
        <dbReference type="Proteomes" id="UP001595900"/>
    </source>
</evidence>
<proteinExistence type="predicted"/>
<evidence type="ECO:0000313" key="5">
    <source>
        <dbReference type="EMBL" id="MFC4244332.1"/>
    </source>
</evidence>
<keyword evidence="6" id="KW-1185">Reference proteome</keyword>
<dbReference type="RefSeq" id="WP_390229696.1">
    <property type="nucleotide sequence ID" value="NZ_JBHSCN010000006.1"/>
</dbReference>
<dbReference type="InterPro" id="IPR036388">
    <property type="entry name" value="WH-like_DNA-bd_sf"/>
</dbReference>
<protein>
    <submittedName>
        <fullName evidence="5">GntR family transcriptional regulator</fullName>
    </submittedName>
</protein>
<dbReference type="CDD" id="cd07377">
    <property type="entry name" value="WHTH_GntR"/>
    <property type="match status" value="1"/>
</dbReference>
<dbReference type="Gene3D" id="1.10.10.10">
    <property type="entry name" value="Winged helix-like DNA-binding domain superfamily/Winged helix DNA-binding domain"/>
    <property type="match status" value="1"/>
</dbReference>
<dbReference type="InterPro" id="IPR036390">
    <property type="entry name" value="WH_DNA-bd_sf"/>
</dbReference>